<organism evidence="1 2">
    <name type="scientific">Aspergillus avenaceus</name>
    <dbReference type="NCBI Taxonomy" id="36643"/>
    <lineage>
        <taxon>Eukaryota</taxon>
        <taxon>Fungi</taxon>
        <taxon>Dikarya</taxon>
        <taxon>Ascomycota</taxon>
        <taxon>Pezizomycotina</taxon>
        <taxon>Eurotiomycetes</taxon>
        <taxon>Eurotiomycetidae</taxon>
        <taxon>Eurotiales</taxon>
        <taxon>Aspergillaceae</taxon>
        <taxon>Aspergillus</taxon>
        <taxon>Aspergillus subgen. Circumdati</taxon>
    </lineage>
</organism>
<dbReference type="Gene3D" id="2.170.15.10">
    <property type="entry name" value="Proaerolysin, chain A, domain 3"/>
    <property type="match status" value="1"/>
</dbReference>
<evidence type="ECO:0000313" key="2">
    <source>
        <dbReference type="Proteomes" id="UP000325780"/>
    </source>
</evidence>
<keyword evidence="2" id="KW-1185">Reference proteome</keyword>
<protein>
    <recommendedName>
        <fullName evidence="3">Jacalin-type lectin domain-containing protein</fullName>
    </recommendedName>
</protein>
<dbReference type="SUPFAM" id="SSF56973">
    <property type="entry name" value="Aerolisin/ETX pore-forming domain"/>
    <property type="match status" value="1"/>
</dbReference>
<gene>
    <name evidence="1" type="ORF">BDV25DRAFT_140633</name>
</gene>
<sequence>MEAQPQYWEKHTKVDTQKITGPSDGSSLLVAKIEIWAFDDWEYGHIGGIEVTYHNGESSGVIGSKYHKSHALELKKGEVITSWIVNWAIEGKEWRLIHIKTSNGQELKAGVGSKHAADWFSGSGLLRGVDVDVWDDPTDSNEDRWAVVRPVFIDDVARITRNLEIAKMPSTDSIHLVGFDSAQTDNRGSDTEEIKTITREKTTTNSTEFTDSWTEEVSVTSSTSFKFLAVEETIDVGFTASHESMNGHSWAQEIKLTWQDQVTVPAHKWYQMDMTYYEANVSVNYDDYTVLTLKDGSKVEWKEGSTYADVVTSNISKITIYEVEDDGKKKTKLGERLGNTK</sequence>
<dbReference type="Proteomes" id="UP000325780">
    <property type="component" value="Unassembled WGS sequence"/>
</dbReference>
<evidence type="ECO:0008006" key="3">
    <source>
        <dbReference type="Google" id="ProtNLM"/>
    </source>
</evidence>
<dbReference type="AlphaFoldDB" id="A0A5N6TTB2"/>
<name>A0A5N6TTB2_ASPAV</name>
<proteinExistence type="predicted"/>
<reference evidence="1 2" key="1">
    <citation type="submission" date="2019-04" db="EMBL/GenBank/DDBJ databases">
        <title>Friends and foes A comparative genomics study of 23 Aspergillus species from section Flavi.</title>
        <authorList>
            <consortium name="DOE Joint Genome Institute"/>
            <person name="Kjaerbolling I."/>
            <person name="Vesth T."/>
            <person name="Frisvad J.C."/>
            <person name="Nybo J.L."/>
            <person name="Theobald S."/>
            <person name="Kildgaard S."/>
            <person name="Isbrandt T."/>
            <person name="Kuo A."/>
            <person name="Sato A."/>
            <person name="Lyhne E.K."/>
            <person name="Kogle M.E."/>
            <person name="Wiebenga A."/>
            <person name="Kun R.S."/>
            <person name="Lubbers R.J."/>
            <person name="Makela M.R."/>
            <person name="Barry K."/>
            <person name="Chovatia M."/>
            <person name="Clum A."/>
            <person name="Daum C."/>
            <person name="Haridas S."/>
            <person name="He G."/>
            <person name="LaButti K."/>
            <person name="Lipzen A."/>
            <person name="Mondo S."/>
            <person name="Riley R."/>
            <person name="Salamov A."/>
            <person name="Simmons B.A."/>
            <person name="Magnuson J.K."/>
            <person name="Henrissat B."/>
            <person name="Mortensen U.H."/>
            <person name="Larsen T.O."/>
            <person name="Devries R.P."/>
            <person name="Grigoriev I.V."/>
            <person name="Machida M."/>
            <person name="Baker S.E."/>
            <person name="Andersen M.R."/>
        </authorList>
    </citation>
    <scope>NUCLEOTIDE SEQUENCE [LARGE SCALE GENOMIC DNA]</scope>
    <source>
        <strain evidence="1 2">IBT 18842</strain>
    </source>
</reference>
<dbReference type="OrthoDB" id="10473035at2759"/>
<dbReference type="EMBL" id="ML742118">
    <property type="protein sequence ID" value="KAE8149593.1"/>
    <property type="molecule type" value="Genomic_DNA"/>
</dbReference>
<accession>A0A5N6TTB2</accession>
<evidence type="ECO:0000313" key="1">
    <source>
        <dbReference type="EMBL" id="KAE8149593.1"/>
    </source>
</evidence>